<dbReference type="PROSITE" id="PS01161">
    <property type="entry name" value="GLC_GALNAC_ISOMERASE"/>
    <property type="match status" value="1"/>
</dbReference>
<dbReference type="InterPro" id="IPR018321">
    <property type="entry name" value="Glucosamine6P_isomerase_CS"/>
</dbReference>
<dbReference type="GO" id="GO:0005737">
    <property type="term" value="C:cytoplasm"/>
    <property type="evidence" value="ECO:0007669"/>
    <property type="project" value="TreeGrafter"/>
</dbReference>
<name>A0A5D4FY43_9CORY</name>
<dbReference type="GO" id="GO:0006043">
    <property type="term" value="P:glucosamine catabolic process"/>
    <property type="evidence" value="ECO:0007669"/>
    <property type="project" value="TreeGrafter"/>
</dbReference>
<dbReference type="NCBIfam" id="TIGR00502">
    <property type="entry name" value="nagB"/>
    <property type="match status" value="1"/>
</dbReference>
<dbReference type="GO" id="GO:0005975">
    <property type="term" value="P:carbohydrate metabolic process"/>
    <property type="evidence" value="ECO:0007669"/>
    <property type="project" value="InterPro"/>
</dbReference>
<feature type="site" description="Part of the allosteric site" evidence="3">
    <location>
        <position position="150"/>
    </location>
</feature>
<dbReference type="AlphaFoldDB" id="A0A5D4FY43"/>
<dbReference type="NCBIfam" id="NF001684">
    <property type="entry name" value="PRK00443.1-4"/>
    <property type="match status" value="1"/>
</dbReference>
<feature type="active site" description="For ring-opening step" evidence="3">
    <location>
        <position position="133"/>
    </location>
</feature>
<dbReference type="InterPro" id="IPR004547">
    <property type="entry name" value="Glucosamine6P_isomerase"/>
</dbReference>
<evidence type="ECO:0000259" key="4">
    <source>
        <dbReference type="Pfam" id="PF01182"/>
    </source>
</evidence>
<dbReference type="SUPFAM" id="SSF100950">
    <property type="entry name" value="NagB/RpiA/CoA transferase-like"/>
    <property type="match status" value="1"/>
</dbReference>
<dbReference type="InterPro" id="IPR037171">
    <property type="entry name" value="NagB/RpiA_transferase-like"/>
</dbReference>
<organism evidence="5 6">
    <name type="scientific">Corynebacterium urealyticum</name>
    <dbReference type="NCBI Taxonomy" id="43771"/>
    <lineage>
        <taxon>Bacteria</taxon>
        <taxon>Bacillati</taxon>
        <taxon>Actinomycetota</taxon>
        <taxon>Actinomycetes</taxon>
        <taxon>Mycobacteriales</taxon>
        <taxon>Corynebacteriaceae</taxon>
        <taxon>Corynebacterium</taxon>
    </lineage>
</organism>
<dbReference type="EC" id="3.5.99.6" evidence="3"/>
<dbReference type="GO" id="GO:0006046">
    <property type="term" value="P:N-acetylglucosamine catabolic process"/>
    <property type="evidence" value="ECO:0007669"/>
    <property type="project" value="UniProtKB-UniRule"/>
</dbReference>
<evidence type="ECO:0000256" key="3">
    <source>
        <dbReference type="HAMAP-Rule" id="MF_01241"/>
    </source>
</evidence>
<dbReference type="HAMAP" id="MF_01241">
    <property type="entry name" value="GlcN6P_deamin"/>
    <property type="match status" value="1"/>
</dbReference>
<feature type="active site" description="For ring-opening step" evidence="3">
    <location>
        <position position="140"/>
    </location>
</feature>
<feature type="domain" description="Glucosamine/galactosamine-6-phosphate isomerase" evidence="4">
    <location>
        <begin position="14"/>
        <end position="226"/>
    </location>
</feature>
<evidence type="ECO:0000256" key="2">
    <source>
        <dbReference type="ARBA" id="ARBA00023277"/>
    </source>
</evidence>
<evidence type="ECO:0000313" key="5">
    <source>
        <dbReference type="EMBL" id="TYR20804.1"/>
    </source>
</evidence>
<dbReference type="CDD" id="cd01399">
    <property type="entry name" value="GlcN6P_deaminase"/>
    <property type="match status" value="1"/>
</dbReference>
<comment type="pathway">
    <text evidence="3">Amino-sugar metabolism; N-acetylneuraminate degradation; D-fructose 6-phosphate from N-acetylneuraminate: step 5/5.</text>
</comment>
<feature type="active site" description="Proton acceptor; for ring-opening step" evidence="3">
    <location>
        <position position="135"/>
    </location>
</feature>
<keyword evidence="3" id="KW-0021">Allosteric enzyme</keyword>
<gene>
    <name evidence="3 5" type="primary">nagB</name>
    <name evidence="5" type="ORF">FYJ87_07780</name>
</gene>
<dbReference type="EMBL" id="VSZI01000001">
    <property type="protein sequence ID" value="TYR20804.1"/>
    <property type="molecule type" value="Genomic_DNA"/>
</dbReference>
<dbReference type="GO" id="GO:0042802">
    <property type="term" value="F:identical protein binding"/>
    <property type="evidence" value="ECO:0007669"/>
    <property type="project" value="TreeGrafter"/>
</dbReference>
<proteinExistence type="inferred from homology"/>
<feature type="active site" description="Proton acceptor; for enolization step" evidence="3">
    <location>
        <position position="64"/>
    </location>
</feature>
<accession>A0A5D4FY43</accession>
<dbReference type="RefSeq" id="WP_070760628.1">
    <property type="nucleotide sequence ID" value="NZ_VSZI01000001.1"/>
</dbReference>
<dbReference type="InterPro" id="IPR006148">
    <property type="entry name" value="Glc/Gal-6P_isomerase"/>
</dbReference>
<comment type="catalytic activity">
    <reaction evidence="3">
        <text>alpha-D-glucosamine 6-phosphate + H2O = beta-D-fructose 6-phosphate + NH4(+)</text>
        <dbReference type="Rhea" id="RHEA:12172"/>
        <dbReference type="ChEBI" id="CHEBI:15377"/>
        <dbReference type="ChEBI" id="CHEBI:28938"/>
        <dbReference type="ChEBI" id="CHEBI:57634"/>
        <dbReference type="ChEBI" id="CHEBI:75989"/>
        <dbReference type="EC" id="3.5.99.6"/>
    </reaction>
</comment>
<dbReference type="PANTHER" id="PTHR11280:SF5">
    <property type="entry name" value="GLUCOSAMINE-6-PHOSPHATE ISOMERASE"/>
    <property type="match status" value="1"/>
</dbReference>
<feature type="site" description="Part of the allosteric site" evidence="3">
    <location>
        <position position="153"/>
    </location>
</feature>
<feature type="site" description="Part of the allosteric site" evidence="3">
    <location>
        <position position="143"/>
    </location>
</feature>
<reference evidence="5 6" key="1">
    <citation type="submission" date="2019-08" db="EMBL/GenBank/DDBJ databases">
        <title>Draft genome of C. urealyticum strain VH4248.</title>
        <authorList>
            <person name="Navas J."/>
        </authorList>
    </citation>
    <scope>NUCLEOTIDE SEQUENCE [LARGE SCALE GENOMIC DNA]</scope>
    <source>
        <strain evidence="5 6">VH4248</strain>
    </source>
</reference>
<comment type="caution">
    <text evidence="3">Lacks conserved residue(s) required for the propagation of feature annotation.</text>
</comment>
<evidence type="ECO:0000256" key="1">
    <source>
        <dbReference type="ARBA" id="ARBA00022801"/>
    </source>
</evidence>
<feature type="site" description="Part of the allosteric site" evidence="3">
    <location>
        <position position="152"/>
    </location>
</feature>
<dbReference type="PANTHER" id="PTHR11280">
    <property type="entry name" value="GLUCOSAMINE-6-PHOSPHATE ISOMERASE"/>
    <property type="match status" value="1"/>
</dbReference>
<comment type="activity regulation">
    <text evidence="3">Allosterically activated by N-acetylglucosamine 6-phosphate (GlcNAc6P).</text>
</comment>
<dbReference type="Proteomes" id="UP000324726">
    <property type="component" value="Unassembled WGS sequence"/>
</dbReference>
<dbReference type="GO" id="GO:0004342">
    <property type="term" value="F:glucosamine-6-phosphate deaminase activity"/>
    <property type="evidence" value="ECO:0007669"/>
    <property type="project" value="UniProtKB-UniRule"/>
</dbReference>
<comment type="similarity">
    <text evidence="3">Belongs to the glucosamine/galactosamine-6-phosphate isomerase family. NagB subfamily.</text>
</comment>
<comment type="caution">
    <text evidence="5">The sequence shown here is derived from an EMBL/GenBank/DDBJ whole genome shotgun (WGS) entry which is preliminary data.</text>
</comment>
<dbReference type="UniPathway" id="UPA00629">
    <property type="reaction ID" value="UER00684"/>
</dbReference>
<dbReference type="Pfam" id="PF01182">
    <property type="entry name" value="Glucosamine_iso"/>
    <property type="match status" value="1"/>
</dbReference>
<sequence>MDVVIRQTPKEVAQLAATIMARYVSEGKNIGLATGSTPLLTYRELIAKHREGLSFANTTAFLLDEYVGLPEDHEQSYHYTIYNEFTQYVDFADGAVHTPDGMNPRTDEAGREYEAAIEAAGGIDIQLLGVGTNGHVGFNEPGSSFDSLTRLKTLHPQTRRDNARFFGSLEEVPIHVVTQGLGTIRRAGHLLLLATGENKADAVARLVEGPVSAMMPASVLQLHRHATVIVDEAAASQLQETEFYRFVDANRPEWQAY</sequence>
<keyword evidence="1 3" id="KW-0378">Hydrolase</keyword>
<protein>
    <recommendedName>
        <fullName evidence="3">Glucosamine-6-phosphate deaminase</fullName>
        <ecNumber evidence="3">3.5.99.6</ecNumber>
    </recommendedName>
    <alternativeName>
        <fullName evidence="3">GlcN6P deaminase</fullName>
        <shortName evidence="3">GNPDA</shortName>
    </alternativeName>
    <alternativeName>
        <fullName evidence="3">Glucosamine-6-phosphate isomerase</fullName>
    </alternativeName>
</protein>
<evidence type="ECO:0000313" key="6">
    <source>
        <dbReference type="Proteomes" id="UP000324726"/>
    </source>
</evidence>
<comment type="function">
    <text evidence="3">Catalyzes the reversible isomerization-deamination of glucosamine 6-phosphate (GlcN6P) to form fructose 6-phosphate (Fru6P) and ammonium ion.</text>
</comment>
<dbReference type="Gene3D" id="3.40.50.1360">
    <property type="match status" value="1"/>
</dbReference>
<keyword evidence="2 3" id="KW-0119">Carbohydrate metabolism</keyword>
<dbReference type="GO" id="GO:0019262">
    <property type="term" value="P:N-acetylneuraminate catabolic process"/>
    <property type="evidence" value="ECO:0007669"/>
    <property type="project" value="UniProtKB-UniRule"/>
</dbReference>